<evidence type="ECO:0000313" key="4">
    <source>
        <dbReference type="Proteomes" id="UP001597024"/>
    </source>
</evidence>
<proteinExistence type="predicted"/>
<dbReference type="PANTHER" id="PTHR42705:SF3">
    <property type="entry name" value="ATP-DEPENDENT DNA LIGASE"/>
    <property type="match status" value="1"/>
</dbReference>
<evidence type="ECO:0000313" key="3">
    <source>
        <dbReference type="EMBL" id="MFD0887398.1"/>
    </source>
</evidence>
<feature type="non-terminal residue" evidence="3">
    <location>
        <position position="1"/>
    </location>
</feature>
<keyword evidence="4" id="KW-1185">Reference proteome</keyword>
<dbReference type="NCBIfam" id="TIGR02778">
    <property type="entry name" value="ligD_pol"/>
    <property type="match status" value="1"/>
</dbReference>
<feature type="domain" description="DNA ligase D polymerase" evidence="2">
    <location>
        <begin position="58"/>
        <end position="309"/>
    </location>
</feature>
<gene>
    <name evidence="3" type="primary">ligD</name>
    <name evidence="3" type="ORF">ACFQ08_22880</name>
</gene>
<dbReference type="EC" id="6.5.1.1" evidence="3"/>
<evidence type="ECO:0000256" key="1">
    <source>
        <dbReference type="SAM" id="MobiDB-lite"/>
    </source>
</evidence>
<dbReference type="Proteomes" id="UP001597024">
    <property type="component" value="Unassembled WGS sequence"/>
</dbReference>
<name>A0ABW3DU82_9ACTN</name>
<protein>
    <submittedName>
        <fullName evidence="3">Non-homologous end-joining DNA ligase</fullName>
        <ecNumber evidence="3">6.5.1.1</ecNumber>
    </submittedName>
</protein>
<sequence>GSGTDPPRAIHRAEAVPGRPTGGTVGRMPSPYIELTVGDRVIKVTNPDKVYFPEIGVTKRELVEYYVSVGEGALRALYDRPTHLRRYPDGVEGEEIYQKRMPVKRPDWLRTATVRFPSGRTADALCVTEVASLAYCANLGTIDFHPWQVRSGDTDHPDELRVDVDPQPGTDFAQARQVAFTVRDILQELGVTGFAKTSGGRGVHVAVRIEPRWDFVQVRHAGIALAREVERRVPHLATTAWWKEERGERIFIDYNQNARDRTLAAAYSVRARPNAPVSAPLTWEELADADPRDFDIRTVPARFAKLGDVHAAIDDQAFSIEPLLEWYERDGAQDLPYPPNYPKMPGEPKRVQPSKARD</sequence>
<feature type="region of interest" description="Disordered" evidence="1">
    <location>
        <begin position="335"/>
        <end position="358"/>
    </location>
</feature>
<dbReference type="InterPro" id="IPR014145">
    <property type="entry name" value="LigD_pol_dom"/>
</dbReference>
<dbReference type="GO" id="GO:0003910">
    <property type="term" value="F:DNA ligase (ATP) activity"/>
    <property type="evidence" value="ECO:0007669"/>
    <property type="project" value="UniProtKB-EC"/>
</dbReference>
<dbReference type="PANTHER" id="PTHR42705">
    <property type="entry name" value="BIFUNCTIONAL NON-HOMOLOGOUS END JOINING PROTEIN LIGD"/>
    <property type="match status" value="1"/>
</dbReference>
<dbReference type="InterPro" id="IPR052171">
    <property type="entry name" value="NHEJ_LigD"/>
</dbReference>
<dbReference type="Gene3D" id="3.90.920.10">
    <property type="entry name" value="DNA primase, PRIM domain"/>
    <property type="match status" value="1"/>
</dbReference>
<feature type="compositionally biased region" description="Basic and acidic residues" evidence="1">
    <location>
        <begin position="346"/>
        <end position="358"/>
    </location>
</feature>
<reference evidence="4" key="1">
    <citation type="journal article" date="2019" name="Int. J. Syst. Evol. Microbiol.">
        <title>The Global Catalogue of Microorganisms (GCM) 10K type strain sequencing project: providing services to taxonomists for standard genome sequencing and annotation.</title>
        <authorList>
            <consortium name="The Broad Institute Genomics Platform"/>
            <consortium name="The Broad Institute Genome Sequencing Center for Infectious Disease"/>
            <person name="Wu L."/>
            <person name="Ma J."/>
        </authorList>
    </citation>
    <scope>NUCLEOTIDE SEQUENCE [LARGE SCALE GENOMIC DNA]</scope>
    <source>
        <strain evidence="4">CCUG 62974</strain>
    </source>
</reference>
<evidence type="ECO:0000259" key="2">
    <source>
        <dbReference type="Pfam" id="PF21686"/>
    </source>
</evidence>
<organism evidence="3 4">
    <name type="scientific">Streptosporangium algeriense</name>
    <dbReference type="NCBI Taxonomy" id="1682748"/>
    <lineage>
        <taxon>Bacteria</taxon>
        <taxon>Bacillati</taxon>
        <taxon>Actinomycetota</taxon>
        <taxon>Actinomycetes</taxon>
        <taxon>Streptosporangiales</taxon>
        <taxon>Streptosporangiaceae</taxon>
        <taxon>Streptosporangium</taxon>
    </lineage>
</organism>
<dbReference type="CDD" id="cd04865">
    <property type="entry name" value="LigD_Pol_like_2"/>
    <property type="match status" value="1"/>
</dbReference>
<feature type="region of interest" description="Disordered" evidence="1">
    <location>
        <begin position="1"/>
        <end position="27"/>
    </location>
</feature>
<comment type="caution">
    <text evidence="3">The sequence shown here is derived from an EMBL/GenBank/DDBJ whole genome shotgun (WGS) entry which is preliminary data.</text>
</comment>
<accession>A0ABW3DU82</accession>
<keyword evidence="3" id="KW-0436">Ligase</keyword>
<dbReference type="Pfam" id="PF21686">
    <property type="entry name" value="LigD_Prim-Pol"/>
    <property type="match status" value="1"/>
</dbReference>
<dbReference type="EMBL" id="JBHTHX010000919">
    <property type="protein sequence ID" value="MFD0887398.1"/>
    <property type="molecule type" value="Genomic_DNA"/>
</dbReference>